<dbReference type="STRING" id="75922.BST47_23590"/>
<reference evidence="4 5" key="1">
    <citation type="submission" date="2017-02" db="EMBL/GenBank/DDBJ databases">
        <title>The new phylogeny of genus Mycobacterium.</title>
        <authorList>
            <person name="Tortoli E."/>
            <person name="Trovato A."/>
            <person name="Cirillo D.M."/>
        </authorList>
    </citation>
    <scope>NUCLEOTIDE SEQUENCE [LARGE SCALE GENOMIC DNA]</scope>
    <source>
        <strain evidence="4 5">DSM 44338</strain>
    </source>
</reference>
<feature type="compositionally biased region" description="Low complexity" evidence="3">
    <location>
        <begin position="91"/>
        <end position="121"/>
    </location>
</feature>
<dbReference type="GO" id="GO:0032259">
    <property type="term" value="P:methylation"/>
    <property type="evidence" value="ECO:0007669"/>
    <property type="project" value="UniProtKB-KW"/>
</dbReference>
<gene>
    <name evidence="4" type="ORF">BST47_23590</name>
</gene>
<dbReference type="EMBL" id="MVIM01000016">
    <property type="protein sequence ID" value="ORB62331.1"/>
    <property type="molecule type" value="Genomic_DNA"/>
</dbReference>
<evidence type="ECO:0008006" key="6">
    <source>
        <dbReference type="Google" id="ProtNLM"/>
    </source>
</evidence>
<dbReference type="SUPFAM" id="SSF53335">
    <property type="entry name" value="S-adenosyl-L-methionine-dependent methyltransferases"/>
    <property type="match status" value="1"/>
</dbReference>
<dbReference type="Gene3D" id="3.40.50.150">
    <property type="entry name" value="Vaccinia Virus protein VP39"/>
    <property type="match status" value="1"/>
</dbReference>
<dbReference type="GO" id="GO:0008168">
    <property type="term" value="F:methyltransferase activity"/>
    <property type="evidence" value="ECO:0007669"/>
    <property type="project" value="UniProtKB-KW"/>
</dbReference>
<dbReference type="Pfam" id="PF04072">
    <property type="entry name" value="LCM"/>
    <property type="match status" value="1"/>
</dbReference>
<feature type="region of interest" description="Disordered" evidence="3">
    <location>
        <begin position="70"/>
        <end position="129"/>
    </location>
</feature>
<keyword evidence="2" id="KW-0808">Transferase</keyword>
<keyword evidence="5" id="KW-1185">Reference proteome</keyword>
<evidence type="ECO:0000313" key="4">
    <source>
        <dbReference type="EMBL" id="ORB62331.1"/>
    </source>
</evidence>
<sequence>MRPIAARREVAVDLRDDWPRALLDHGLDPTSPSAWIAEGLLIYLPATAQVQLFAGIDWLSAPAATLRWRSPCRWMPTRSPPNKRKSGSGEARPTAVRSSSSSTTSSMSRRPSGSPPGVGAPRPSPTQAP</sequence>
<keyword evidence="1" id="KW-0489">Methyltransferase</keyword>
<evidence type="ECO:0000256" key="3">
    <source>
        <dbReference type="SAM" id="MobiDB-lite"/>
    </source>
</evidence>
<name>A0A1X0JHU5_9MYCO</name>
<dbReference type="PANTHER" id="PTHR43619">
    <property type="entry name" value="S-ADENOSYL-L-METHIONINE-DEPENDENT METHYLTRANSFERASE YKTD-RELATED"/>
    <property type="match status" value="1"/>
</dbReference>
<dbReference type="AlphaFoldDB" id="A0A1X0JHU5"/>
<evidence type="ECO:0000256" key="1">
    <source>
        <dbReference type="ARBA" id="ARBA00022603"/>
    </source>
</evidence>
<dbReference type="Proteomes" id="UP000192411">
    <property type="component" value="Unassembled WGS sequence"/>
</dbReference>
<comment type="caution">
    <text evidence="4">The sequence shown here is derived from an EMBL/GenBank/DDBJ whole genome shotgun (WGS) entry which is preliminary data.</text>
</comment>
<evidence type="ECO:0000313" key="5">
    <source>
        <dbReference type="Proteomes" id="UP000192411"/>
    </source>
</evidence>
<accession>A0A1X0JHU5</accession>
<dbReference type="PANTHER" id="PTHR43619:SF2">
    <property type="entry name" value="S-ADENOSYL-L-METHIONINE-DEPENDENT METHYLTRANSFERASES SUPERFAMILY PROTEIN"/>
    <property type="match status" value="1"/>
</dbReference>
<dbReference type="InterPro" id="IPR007213">
    <property type="entry name" value="Ppm1/Ppm2/Tcmp"/>
</dbReference>
<proteinExistence type="predicted"/>
<dbReference type="InterPro" id="IPR029063">
    <property type="entry name" value="SAM-dependent_MTases_sf"/>
</dbReference>
<protein>
    <recommendedName>
        <fullName evidence="6">S-adenosyl-L-methionine-dependent methyltransferase</fullName>
    </recommendedName>
</protein>
<evidence type="ECO:0000256" key="2">
    <source>
        <dbReference type="ARBA" id="ARBA00022679"/>
    </source>
</evidence>
<organism evidence="4 5">
    <name type="scientific">Mycolicibacterium tusciae</name>
    <dbReference type="NCBI Taxonomy" id="75922"/>
    <lineage>
        <taxon>Bacteria</taxon>
        <taxon>Bacillati</taxon>
        <taxon>Actinomycetota</taxon>
        <taxon>Actinomycetes</taxon>
        <taxon>Mycobacteriales</taxon>
        <taxon>Mycobacteriaceae</taxon>
        <taxon>Mycolicibacterium</taxon>
    </lineage>
</organism>